<dbReference type="InterPro" id="IPR001047">
    <property type="entry name" value="Ribosomal_eS8"/>
</dbReference>
<organism evidence="4 5">
    <name type="scientific">Quercus lobata</name>
    <name type="common">Valley oak</name>
    <dbReference type="NCBI Taxonomy" id="97700"/>
    <lineage>
        <taxon>Eukaryota</taxon>
        <taxon>Viridiplantae</taxon>
        <taxon>Streptophyta</taxon>
        <taxon>Embryophyta</taxon>
        <taxon>Tracheophyta</taxon>
        <taxon>Spermatophyta</taxon>
        <taxon>Magnoliopsida</taxon>
        <taxon>eudicotyledons</taxon>
        <taxon>Gunneridae</taxon>
        <taxon>Pentapetalae</taxon>
        <taxon>rosids</taxon>
        <taxon>fabids</taxon>
        <taxon>Fagales</taxon>
        <taxon>Fagaceae</taxon>
        <taxon>Quercus</taxon>
    </lineage>
</organism>
<evidence type="ECO:0000256" key="3">
    <source>
        <dbReference type="ARBA" id="ARBA00023274"/>
    </source>
</evidence>
<keyword evidence="3" id="KW-0687">Ribonucleoprotein</keyword>
<dbReference type="InterPro" id="IPR022309">
    <property type="entry name" value="Ribosomal_Se8/biogenesis_NSA2"/>
</dbReference>
<dbReference type="SUPFAM" id="SSF81483">
    <property type="entry name" value="Bacterial photosystem II reaction centre, L and M subunits"/>
    <property type="match status" value="1"/>
</dbReference>
<dbReference type="GO" id="GO:0006412">
    <property type="term" value="P:translation"/>
    <property type="evidence" value="ECO:0007669"/>
    <property type="project" value="InterPro"/>
</dbReference>
<dbReference type="GO" id="GO:1990904">
    <property type="term" value="C:ribonucleoprotein complex"/>
    <property type="evidence" value="ECO:0007669"/>
    <property type="project" value="UniProtKB-KW"/>
</dbReference>
<comment type="similarity">
    <text evidence="1">Belongs to the eukaryotic ribosomal protein eS8 family.</text>
</comment>
<protein>
    <recommendedName>
        <fullName evidence="6">40S ribosomal protein S8</fullName>
    </recommendedName>
</protein>
<keyword evidence="2" id="KW-0689">Ribosomal protein</keyword>
<dbReference type="PANTHER" id="PTHR10394">
    <property type="entry name" value="40S RIBOSOMAL PROTEIN S8"/>
    <property type="match status" value="1"/>
</dbReference>
<evidence type="ECO:0000313" key="4">
    <source>
        <dbReference type="EnsemblPlants" id="QL05p060663:mrna"/>
    </source>
</evidence>
<dbReference type="EnsemblPlants" id="QL05p060663:mrna">
    <property type="protein sequence ID" value="QL05p060663:mrna"/>
    <property type="gene ID" value="QL05p060663"/>
</dbReference>
<dbReference type="Gramene" id="QL05p060663:mrna">
    <property type="protein sequence ID" value="QL05p060663:mrna"/>
    <property type="gene ID" value="QL05p060663"/>
</dbReference>
<keyword evidence="5" id="KW-1185">Reference proteome</keyword>
<evidence type="ECO:0008006" key="6">
    <source>
        <dbReference type="Google" id="ProtNLM"/>
    </source>
</evidence>
<name>A0A7N2R581_QUELO</name>
<dbReference type="Proteomes" id="UP000594261">
    <property type="component" value="Chromosome 5"/>
</dbReference>
<dbReference type="Pfam" id="PF01201">
    <property type="entry name" value="Ribosomal_S8e"/>
    <property type="match status" value="1"/>
</dbReference>
<sequence length="143" mass="16029">MVRLNGMIKWMLYPIWEAAAVDEWLYNGGPYELIVLSPRARKGSCWSVWVVPSSVMRCACCGDKGCVYLAILRHVQCRKLEKHQQGHTLDAHIKEQFGGGRLLACISSRPGQCGRSDGYILEGKELEFCMKKIQRKKGKGAAA</sequence>
<dbReference type="GO" id="GO:0003735">
    <property type="term" value="F:structural constituent of ribosome"/>
    <property type="evidence" value="ECO:0007669"/>
    <property type="project" value="InterPro"/>
</dbReference>
<proteinExistence type="inferred from homology"/>
<reference evidence="4" key="2">
    <citation type="submission" date="2021-01" db="UniProtKB">
        <authorList>
            <consortium name="EnsemblPlants"/>
        </authorList>
    </citation>
    <scope>IDENTIFICATION</scope>
</reference>
<dbReference type="GO" id="GO:0005840">
    <property type="term" value="C:ribosome"/>
    <property type="evidence" value="ECO:0007669"/>
    <property type="project" value="UniProtKB-KW"/>
</dbReference>
<dbReference type="AlphaFoldDB" id="A0A7N2R581"/>
<dbReference type="EMBL" id="LRBV02000005">
    <property type="status" value="NOT_ANNOTATED_CDS"/>
    <property type="molecule type" value="Genomic_DNA"/>
</dbReference>
<dbReference type="GO" id="GO:0009772">
    <property type="term" value="P:photosynthetic electron transport in photosystem II"/>
    <property type="evidence" value="ECO:0007669"/>
    <property type="project" value="InterPro"/>
</dbReference>
<dbReference type="Gene3D" id="3.10.290.70">
    <property type="match status" value="1"/>
</dbReference>
<evidence type="ECO:0000256" key="2">
    <source>
        <dbReference type="ARBA" id="ARBA00022980"/>
    </source>
</evidence>
<accession>A0A7N2R581</accession>
<dbReference type="InterPro" id="IPR036854">
    <property type="entry name" value="Photo_II_D1/D2_sf"/>
</dbReference>
<evidence type="ECO:0000256" key="1">
    <source>
        <dbReference type="ARBA" id="ARBA00005257"/>
    </source>
</evidence>
<evidence type="ECO:0000313" key="5">
    <source>
        <dbReference type="Proteomes" id="UP000594261"/>
    </source>
</evidence>
<dbReference type="InParanoid" id="A0A7N2R581"/>
<reference evidence="4 5" key="1">
    <citation type="journal article" date="2016" name="G3 (Bethesda)">
        <title>First Draft Assembly and Annotation of the Genome of a California Endemic Oak Quercus lobata Nee (Fagaceae).</title>
        <authorList>
            <person name="Sork V.L."/>
            <person name="Fitz-Gibbon S.T."/>
            <person name="Puiu D."/>
            <person name="Crepeau M."/>
            <person name="Gugger P.F."/>
            <person name="Sherman R."/>
            <person name="Stevens K."/>
            <person name="Langley C.H."/>
            <person name="Pellegrini M."/>
            <person name="Salzberg S.L."/>
        </authorList>
    </citation>
    <scope>NUCLEOTIDE SEQUENCE [LARGE SCALE GENOMIC DNA]</scope>
    <source>
        <strain evidence="4 5">cv. SW786</strain>
    </source>
</reference>